<reference evidence="2 3" key="1">
    <citation type="journal article" date="2019" name="Sci. Rep.">
        <title>A high-quality genome of Eragrostis curvula grass provides insights into Poaceae evolution and supports new strategies to enhance forage quality.</title>
        <authorList>
            <person name="Carballo J."/>
            <person name="Santos B.A.C.M."/>
            <person name="Zappacosta D."/>
            <person name="Garbus I."/>
            <person name="Selva J.P."/>
            <person name="Gallo C.A."/>
            <person name="Diaz A."/>
            <person name="Albertini E."/>
            <person name="Caccamo M."/>
            <person name="Echenique V."/>
        </authorList>
    </citation>
    <scope>NUCLEOTIDE SEQUENCE [LARGE SCALE GENOMIC DNA]</scope>
    <source>
        <strain evidence="3">cv. Victoria</strain>
        <tissue evidence="2">Leaf</tissue>
    </source>
</reference>
<comment type="caution">
    <text evidence="2">The sequence shown here is derived from an EMBL/GenBank/DDBJ whole genome shotgun (WGS) entry which is preliminary data.</text>
</comment>
<proteinExistence type="predicted"/>
<dbReference type="Gramene" id="TVU13919">
    <property type="protein sequence ID" value="TVU13919"/>
    <property type="gene ID" value="EJB05_37358"/>
</dbReference>
<evidence type="ECO:0000313" key="2">
    <source>
        <dbReference type="EMBL" id="TVU13919.1"/>
    </source>
</evidence>
<organism evidence="2 3">
    <name type="scientific">Eragrostis curvula</name>
    <name type="common">weeping love grass</name>
    <dbReference type="NCBI Taxonomy" id="38414"/>
    <lineage>
        <taxon>Eukaryota</taxon>
        <taxon>Viridiplantae</taxon>
        <taxon>Streptophyta</taxon>
        <taxon>Embryophyta</taxon>
        <taxon>Tracheophyta</taxon>
        <taxon>Spermatophyta</taxon>
        <taxon>Magnoliopsida</taxon>
        <taxon>Liliopsida</taxon>
        <taxon>Poales</taxon>
        <taxon>Poaceae</taxon>
        <taxon>PACMAD clade</taxon>
        <taxon>Chloridoideae</taxon>
        <taxon>Eragrostideae</taxon>
        <taxon>Eragrostidinae</taxon>
        <taxon>Eragrostis</taxon>
    </lineage>
</organism>
<dbReference type="Proteomes" id="UP000324897">
    <property type="component" value="Unassembled WGS sequence"/>
</dbReference>
<accession>A0A5J9TRB7</accession>
<evidence type="ECO:0000256" key="1">
    <source>
        <dbReference type="SAM" id="MobiDB-lite"/>
    </source>
</evidence>
<gene>
    <name evidence="2" type="ORF">EJB05_37358</name>
</gene>
<dbReference type="AlphaFoldDB" id="A0A5J9TRB7"/>
<feature type="compositionally biased region" description="Low complexity" evidence="1">
    <location>
        <begin position="166"/>
        <end position="178"/>
    </location>
</feature>
<name>A0A5J9TRB7_9POAL</name>
<feature type="compositionally biased region" description="Basic residues" evidence="1">
    <location>
        <begin position="132"/>
        <end position="142"/>
    </location>
</feature>
<feature type="compositionally biased region" description="Acidic residues" evidence="1">
    <location>
        <begin position="179"/>
        <end position="190"/>
    </location>
</feature>
<protein>
    <submittedName>
        <fullName evidence="2">Uncharacterized protein</fullName>
    </submittedName>
</protein>
<evidence type="ECO:0000313" key="3">
    <source>
        <dbReference type="Proteomes" id="UP000324897"/>
    </source>
</evidence>
<feature type="region of interest" description="Disordered" evidence="1">
    <location>
        <begin position="93"/>
        <end position="190"/>
    </location>
</feature>
<sequence length="217" mass="24366">MEVEEASTVVVPSSEHRPINKDLKLVLIQLVEYLSLWRDDDDSYCVAIKSDEQLHEWFQLNIESGVVPTYCQINNFEGPLQFSPTKRRFHPKVRNKLHINEGDTSKPATPTKERAPSKLATPTKERAPSKSGTKKRVKKSKRKGGDDEEPIGVDDEGIYDETEVLSDSSYDSDLATSSDSDDGEYDPDDEIVDEVDEDDIPAFSYDVDNPCIDVGVI</sequence>
<feature type="non-terminal residue" evidence="2">
    <location>
        <position position="1"/>
    </location>
</feature>
<feature type="compositionally biased region" description="Acidic residues" evidence="1">
    <location>
        <begin position="146"/>
        <end position="164"/>
    </location>
</feature>
<keyword evidence="3" id="KW-1185">Reference proteome</keyword>
<dbReference type="EMBL" id="RWGY01000031">
    <property type="protein sequence ID" value="TVU13919.1"/>
    <property type="molecule type" value="Genomic_DNA"/>
</dbReference>